<evidence type="ECO:0000313" key="4">
    <source>
        <dbReference type="Proteomes" id="UP001190700"/>
    </source>
</evidence>
<protein>
    <submittedName>
        <fullName evidence="3">Uncharacterized protein</fullName>
    </submittedName>
</protein>
<dbReference type="EMBL" id="LGRX02033604">
    <property type="protein sequence ID" value="KAK3240569.1"/>
    <property type="molecule type" value="Genomic_DNA"/>
</dbReference>
<sequence length="201" mass="21283">MTLCFAIHWLLFAPLESGAAFKSSASSAEGHLQPHSRGDEIIDIDVSRIEYRTAEDASIELDPAFGESSVEDRPQLADLNSPAHISRPAVKNASTYSVGDRRKAQTALLTSLAGRVKMKTSATLGPPPTFAHPPPRSRTDEAGASRPKHTGLQPTWQAAVSPWWGLAARRRAAADVAGSANVAGSGQPLVRGLYDMSAGGM</sequence>
<keyword evidence="2" id="KW-0732">Signal</keyword>
<dbReference type="AlphaFoldDB" id="A0AAE0BR24"/>
<gene>
    <name evidence="3" type="ORF">CYMTET_49601</name>
</gene>
<feature type="compositionally biased region" description="Pro residues" evidence="1">
    <location>
        <begin position="125"/>
        <end position="136"/>
    </location>
</feature>
<reference evidence="3 4" key="1">
    <citation type="journal article" date="2015" name="Genome Biol. Evol.">
        <title>Comparative Genomics of a Bacterivorous Green Alga Reveals Evolutionary Causalities and Consequences of Phago-Mixotrophic Mode of Nutrition.</title>
        <authorList>
            <person name="Burns J.A."/>
            <person name="Paasch A."/>
            <person name="Narechania A."/>
            <person name="Kim E."/>
        </authorList>
    </citation>
    <scope>NUCLEOTIDE SEQUENCE [LARGE SCALE GENOMIC DNA]</scope>
    <source>
        <strain evidence="3 4">PLY_AMNH</strain>
    </source>
</reference>
<organism evidence="3 4">
    <name type="scientific">Cymbomonas tetramitiformis</name>
    <dbReference type="NCBI Taxonomy" id="36881"/>
    <lineage>
        <taxon>Eukaryota</taxon>
        <taxon>Viridiplantae</taxon>
        <taxon>Chlorophyta</taxon>
        <taxon>Pyramimonadophyceae</taxon>
        <taxon>Pyramimonadales</taxon>
        <taxon>Pyramimonadaceae</taxon>
        <taxon>Cymbomonas</taxon>
    </lineage>
</organism>
<feature type="region of interest" description="Disordered" evidence="1">
    <location>
        <begin position="120"/>
        <end position="153"/>
    </location>
</feature>
<evidence type="ECO:0000256" key="2">
    <source>
        <dbReference type="SAM" id="SignalP"/>
    </source>
</evidence>
<evidence type="ECO:0000256" key="1">
    <source>
        <dbReference type="SAM" id="MobiDB-lite"/>
    </source>
</evidence>
<evidence type="ECO:0000313" key="3">
    <source>
        <dbReference type="EMBL" id="KAK3240569.1"/>
    </source>
</evidence>
<keyword evidence="4" id="KW-1185">Reference proteome</keyword>
<feature type="chain" id="PRO_5042294523" evidence="2">
    <location>
        <begin position="21"/>
        <end position="201"/>
    </location>
</feature>
<proteinExistence type="predicted"/>
<name>A0AAE0BR24_9CHLO</name>
<accession>A0AAE0BR24</accession>
<feature type="region of interest" description="Disordered" evidence="1">
    <location>
        <begin position="79"/>
        <end position="98"/>
    </location>
</feature>
<dbReference type="Proteomes" id="UP001190700">
    <property type="component" value="Unassembled WGS sequence"/>
</dbReference>
<feature type="signal peptide" evidence="2">
    <location>
        <begin position="1"/>
        <end position="20"/>
    </location>
</feature>
<comment type="caution">
    <text evidence="3">The sequence shown here is derived from an EMBL/GenBank/DDBJ whole genome shotgun (WGS) entry which is preliminary data.</text>
</comment>